<dbReference type="PANTHER" id="PTHR42949:SF3">
    <property type="entry name" value="ANAEROBIC GLYCEROL-3-PHOSPHATE DEHYDROGENASE SUBUNIT B"/>
    <property type="match status" value="1"/>
</dbReference>
<dbReference type="SUPFAM" id="SSF51905">
    <property type="entry name" value="FAD/NAD(P)-binding domain"/>
    <property type="match status" value="1"/>
</dbReference>
<protein>
    <submittedName>
        <fullName evidence="3">FAD-dependent oxidoreductase</fullName>
    </submittedName>
</protein>
<dbReference type="InterPro" id="IPR051691">
    <property type="entry name" value="Metab_Enz_Cyan_OpOx_G3PDH"/>
</dbReference>
<dbReference type="Proteomes" id="UP001197875">
    <property type="component" value="Unassembled WGS sequence"/>
</dbReference>
<dbReference type="RefSeq" id="WP_227616324.1">
    <property type="nucleotide sequence ID" value="NZ_JAJEPR010000060.1"/>
</dbReference>
<evidence type="ECO:0000259" key="2">
    <source>
        <dbReference type="Pfam" id="PF07992"/>
    </source>
</evidence>
<proteinExistence type="predicted"/>
<gene>
    <name evidence="3" type="ORF">LKD71_17110</name>
</gene>
<dbReference type="EMBL" id="JAJEPR010000060">
    <property type="protein sequence ID" value="MCC2191484.1"/>
    <property type="molecule type" value="Genomic_DNA"/>
</dbReference>
<keyword evidence="1" id="KW-0560">Oxidoreductase</keyword>
<dbReference type="PANTHER" id="PTHR42949">
    <property type="entry name" value="ANAEROBIC GLYCEROL-3-PHOSPHATE DEHYDROGENASE SUBUNIT B"/>
    <property type="match status" value="1"/>
</dbReference>
<keyword evidence="4" id="KW-1185">Reference proteome</keyword>
<dbReference type="Pfam" id="PF07992">
    <property type="entry name" value="Pyr_redox_2"/>
    <property type="match status" value="1"/>
</dbReference>
<evidence type="ECO:0000313" key="3">
    <source>
        <dbReference type="EMBL" id="MCC2191484.1"/>
    </source>
</evidence>
<evidence type="ECO:0000313" key="4">
    <source>
        <dbReference type="Proteomes" id="UP001197875"/>
    </source>
</evidence>
<dbReference type="AlphaFoldDB" id="A0AAE3DVX9"/>
<name>A0AAE3DVX9_9FIRM</name>
<evidence type="ECO:0000256" key="1">
    <source>
        <dbReference type="ARBA" id="ARBA00023002"/>
    </source>
</evidence>
<dbReference type="InterPro" id="IPR036188">
    <property type="entry name" value="FAD/NAD-bd_sf"/>
</dbReference>
<dbReference type="InterPro" id="IPR023753">
    <property type="entry name" value="FAD/NAD-binding_dom"/>
</dbReference>
<dbReference type="PRINTS" id="PR00368">
    <property type="entry name" value="FADPNR"/>
</dbReference>
<sequence length="454" mass="49294">MMAEGRKSMETELAIIGGGPAGLAAALAAREAGVEDILILERDSVLGGILNQCIHNGFGLHTFHEELTGPEYAYRFIEQVEEAKIPYLTDTMVVDLEEEEGEKYITAMNSRDGLLTIRAKAIILAMGCRERPRGALNIPGFRPAGVYSAGTAQRLVNIEGKMPGKDVVILGSGDIGLIMARRMTLEGAKVHTVAEIMPYSGGLKRNIVQCLDDFGIPLKLSTTVVKIHGKERVEGVTLAKVDGHMKPIPGTEEYIPCDTLLLSVGLLPENELTEELGAKMSPVTRGPLVNESMETSLSGVFACGNVLHVHDLVDFVSQEAALAGKAAAEWLKENRDKVTEADVILEQAEVKAEISGAAADTKRPAITVETGAHVRYTVPSKIRPDKAGEETLIRFRVDSVLKDHYLCVSYDGGLISHKKKRIMAPGEMEQVVIRHSDLDQYPDLARITVHIEAE</sequence>
<comment type="caution">
    <text evidence="3">The sequence shown here is derived from an EMBL/GenBank/DDBJ whole genome shotgun (WGS) entry which is preliminary data.</text>
</comment>
<organism evidence="3 4">
    <name type="scientific">Fusicatenibacter faecihominis</name>
    <dbReference type="NCBI Taxonomy" id="2881276"/>
    <lineage>
        <taxon>Bacteria</taxon>
        <taxon>Bacillati</taxon>
        <taxon>Bacillota</taxon>
        <taxon>Clostridia</taxon>
        <taxon>Lachnospirales</taxon>
        <taxon>Lachnospiraceae</taxon>
        <taxon>Fusicatenibacter</taxon>
    </lineage>
</organism>
<dbReference type="Gene3D" id="3.50.50.60">
    <property type="entry name" value="FAD/NAD(P)-binding domain"/>
    <property type="match status" value="2"/>
</dbReference>
<dbReference type="GO" id="GO:0016491">
    <property type="term" value="F:oxidoreductase activity"/>
    <property type="evidence" value="ECO:0007669"/>
    <property type="project" value="UniProtKB-KW"/>
</dbReference>
<reference evidence="3 4" key="1">
    <citation type="submission" date="2021-10" db="EMBL/GenBank/DDBJ databases">
        <title>Anaerobic single-cell dispensing facilitates the cultivation of human gut bacteria.</title>
        <authorList>
            <person name="Afrizal A."/>
        </authorList>
    </citation>
    <scope>NUCLEOTIDE SEQUENCE [LARGE SCALE GENOMIC DNA]</scope>
    <source>
        <strain evidence="3 4">CLA-AA-H277</strain>
    </source>
</reference>
<feature type="domain" description="FAD/NAD(P)-binding" evidence="2">
    <location>
        <begin position="12"/>
        <end position="310"/>
    </location>
</feature>
<accession>A0AAE3DVX9</accession>
<dbReference type="PRINTS" id="PR00469">
    <property type="entry name" value="PNDRDTASEII"/>
</dbReference>